<evidence type="ECO:0000313" key="3">
    <source>
        <dbReference type="Proteomes" id="UP001225356"/>
    </source>
</evidence>
<dbReference type="Proteomes" id="UP001225356">
    <property type="component" value="Unassembled WGS sequence"/>
</dbReference>
<feature type="compositionally biased region" description="Basic and acidic residues" evidence="1">
    <location>
        <begin position="12"/>
        <end position="31"/>
    </location>
</feature>
<proteinExistence type="predicted"/>
<evidence type="ECO:0000256" key="1">
    <source>
        <dbReference type="SAM" id="MobiDB-lite"/>
    </source>
</evidence>
<gene>
    <name evidence="2" type="ORF">J2853_006772</name>
</gene>
<dbReference type="EMBL" id="JAUSQU010000001">
    <property type="protein sequence ID" value="MDP9847561.1"/>
    <property type="molecule type" value="Genomic_DNA"/>
</dbReference>
<keyword evidence="3" id="KW-1185">Reference proteome</keyword>
<protein>
    <submittedName>
        <fullName evidence="2">Uncharacterized protein</fullName>
    </submittedName>
</protein>
<evidence type="ECO:0000313" key="2">
    <source>
        <dbReference type="EMBL" id="MDP9847561.1"/>
    </source>
</evidence>
<name>A0ABT9QLD5_9ACTN</name>
<sequence length="164" mass="17922">MNALEISQQQQDDARKHRAEDKAEADAKEKSAFARRVTVRGGALRKPGEGESWRVRNGNSHNVTLYLGVGYHSAAEPDPPLRFYAYDIAPCTQALVTALPPEGSESSIKGVSYRFASKFDEIVGGTLWPVDPADGVYKPLGNDWLGDDIGGLEPTEVKEITPCY</sequence>
<feature type="compositionally biased region" description="Polar residues" evidence="1">
    <location>
        <begin position="1"/>
        <end position="11"/>
    </location>
</feature>
<accession>A0ABT9QLD5</accession>
<feature type="region of interest" description="Disordered" evidence="1">
    <location>
        <begin position="1"/>
        <end position="31"/>
    </location>
</feature>
<reference evidence="2 3" key="1">
    <citation type="submission" date="2023-07" db="EMBL/GenBank/DDBJ databases">
        <title>Sequencing the genomes of 1000 actinobacteria strains.</title>
        <authorList>
            <person name="Klenk H.-P."/>
        </authorList>
    </citation>
    <scope>NUCLEOTIDE SEQUENCE [LARGE SCALE GENOMIC DNA]</scope>
    <source>
        <strain evidence="2 3">DSM 46740</strain>
    </source>
</reference>
<comment type="caution">
    <text evidence="2">The sequence shown here is derived from an EMBL/GenBank/DDBJ whole genome shotgun (WGS) entry which is preliminary data.</text>
</comment>
<organism evidence="2 3">
    <name type="scientific">Streptosporangium lutulentum</name>
    <dbReference type="NCBI Taxonomy" id="1461250"/>
    <lineage>
        <taxon>Bacteria</taxon>
        <taxon>Bacillati</taxon>
        <taxon>Actinomycetota</taxon>
        <taxon>Actinomycetes</taxon>
        <taxon>Streptosporangiales</taxon>
        <taxon>Streptosporangiaceae</taxon>
        <taxon>Streptosporangium</taxon>
    </lineage>
</organism>
<dbReference type="RefSeq" id="WP_307564638.1">
    <property type="nucleotide sequence ID" value="NZ_JAUSQU010000001.1"/>
</dbReference>